<dbReference type="Proteomes" id="UP000230842">
    <property type="component" value="Unassembled WGS sequence"/>
</dbReference>
<dbReference type="AlphaFoldDB" id="A0A2M9B701"/>
<protein>
    <submittedName>
        <fullName evidence="1">Uncharacterized protein DUF4262</fullName>
    </submittedName>
</protein>
<evidence type="ECO:0000313" key="1">
    <source>
        <dbReference type="EMBL" id="PJJ53733.1"/>
    </source>
</evidence>
<dbReference type="InterPro" id="IPR025358">
    <property type="entry name" value="DUF4262"/>
</dbReference>
<proteinExistence type="predicted"/>
<comment type="caution">
    <text evidence="1">The sequence shown here is derived from an EMBL/GenBank/DDBJ whole genome shotgun (WGS) entry which is preliminary data.</text>
</comment>
<dbReference type="RefSeq" id="WP_100415265.1">
    <property type="nucleotide sequence ID" value="NZ_PGEZ01000002.1"/>
</dbReference>
<accession>A0A2M9B701</accession>
<reference evidence="1 2" key="1">
    <citation type="submission" date="2017-11" db="EMBL/GenBank/DDBJ databases">
        <title>Genomic Encyclopedia of Archaeal and Bacterial Type Strains, Phase II (KMG-II): From Individual Species to Whole Genera.</title>
        <authorList>
            <person name="Goeker M."/>
        </authorList>
    </citation>
    <scope>NUCLEOTIDE SEQUENCE [LARGE SCALE GENOMIC DNA]</scope>
    <source>
        <strain evidence="1 2">DSM 27763</strain>
    </source>
</reference>
<dbReference type="Pfam" id="PF14081">
    <property type="entry name" value="DUF4262"/>
    <property type="match status" value="1"/>
</dbReference>
<evidence type="ECO:0000313" key="2">
    <source>
        <dbReference type="Proteomes" id="UP000230842"/>
    </source>
</evidence>
<dbReference type="EMBL" id="PGEZ01000002">
    <property type="protein sequence ID" value="PJJ53733.1"/>
    <property type="molecule type" value="Genomic_DNA"/>
</dbReference>
<name>A0A2M9B701_9ACTN</name>
<organism evidence="1 2">
    <name type="scientific">Mumia flava</name>
    <dbReference type="NCBI Taxonomy" id="1348852"/>
    <lineage>
        <taxon>Bacteria</taxon>
        <taxon>Bacillati</taxon>
        <taxon>Actinomycetota</taxon>
        <taxon>Actinomycetes</taxon>
        <taxon>Propionibacteriales</taxon>
        <taxon>Nocardioidaceae</taxon>
        <taxon>Mumia</taxon>
    </lineage>
</organism>
<gene>
    <name evidence="1" type="ORF">CLV56_3225</name>
</gene>
<keyword evidence="2" id="KW-1185">Reference proteome</keyword>
<sequence>MPSRATKERMALSVRDRIDEFGWAIQHVGDGCDDPTCLNHHVEEEFTFGYTVGLTRYDGHPELIVCGLRAEPAARILNQLGDEVREGRRFVHGDEIALSAPYRGRLIDVADSSRELIWANVLYQPGTSADPGAAARVAGPAEPPSRRARVRALRGAPAAPRALVTHARVPAVRRGAVRCPSSARRAVRKDEDTRHALDG</sequence>
<dbReference type="OrthoDB" id="511192at2"/>